<gene>
    <name evidence="8" type="ORF">RJ41_02630</name>
</gene>
<sequence>MIKSNAKQRTSDLLEGDIGTTLKRMTIPMILGMVMMMSFGLIDTFFVSLLGTDPLAAISFTFPVTFTVISLNIGLGIGTSAIIGKLQGSKEITKSQHYATGSLMLSFLLVGALAAIGFFTIEPVFTLLNATDNLMPYISDYMGLWYLSSVFLAMPMVGNSVLRACGDTRTPSIVMAAGGGLNALLDPIFIFGLGPIPAMGIKGAALATFIAWIVGALWILYILAVRRKLMLPRLLSLAELRDSSREILKIGLPAAGANMLTPVAGGVMTAVVAGYGAEAVAAWGVGNRMESIASIVVLALSMTLPPFISQNVGAGQVERVKTAYSLTLKFVLVWQFAIFLVMWALSSWIAVAFANEAEVSVLIQLFLMIVPLGYGMQGIIILTNSSLNAMHRPMTALTLSVIRLFVFFVPISIVGSFLFELKGLFAGTVIANIAMACVSFVVFKRAITQFELDKETSEHS</sequence>
<feature type="transmembrane region" description="Helical" evidence="7">
    <location>
        <begin position="394"/>
        <end position="418"/>
    </location>
</feature>
<dbReference type="NCBIfam" id="TIGR00797">
    <property type="entry name" value="matE"/>
    <property type="match status" value="1"/>
</dbReference>
<evidence type="ECO:0000256" key="7">
    <source>
        <dbReference type="SAM" id="Phobius"/>
    </source>
</evidence>
<protein>
    <submittedName>
        <fullName evidence="8">Multidrug transporter MatE</fullName>
    </submittedName>
</protein>
<comment type="caution">
    <text evidence="8">The sequence shown here is derived from an EMBL/GenBank/DDBJ whole genome shotgun (WGS) entry which is preliminary data.</text>
</comment>
<feature type="transmembrane region" description="Helical" evidence="7">
    <location>
        <begin position="292"/>
        <end position="309"/>
    </location>
</feature>
<dbReference type="AlphaFoldDB" id="A0A0B3ZDV8"/>
<evidence type="ECO:0000256" key="2">
    <source>
        <dbReference type="ARBA" id="ARBA00022448"/>
    </source>
</evidence>
<evidence type="ECO:0000313" key="9">
    <source>
        <dbReference type="Proteomes" id="UP000031197"/>
    </source>
</evidence>
<dbReference type="Pfam" id="PF01554">
    <property type="entry name" value="MatE"/>
    <property type="match status" value="2"/>
</dbReference>
<keyword evidence="2" id="KW-0813">Transport</keyword>
<feature type="transmembrane region" description="Helical" evidence="7">
    <location>
        <begin position="30"/>
        <end position="50"/>
    </location>
</feature>
<keyword evidence="6 7" id="KW-0472">Membrane</keyword>
<evidence type="ECO:0000256" key="5">
    <source>
        <dbReference type="ARBA" id="ARBA00022989"/>
    </source>
</evidence>
<feature type="transmembrane region" description="Helical" evidence="7">
    <location>
        <begin position="330"/>
        <end position="355"/>
    </location>
</feature>
<dbReference type="GO" id="GO:0005886">
    <property type="term" value="C:plasma membrane"/>
    <property type="evidence" value="ECO:0007669"/>
    <property type="project" value="UniProtKB-SubCell"/>
</dbReference>
<evidence type="ECO:0000256" key="3">
    <source>
        <dbReference type="ARBA" id="ARBA00022475"/>
    </source>
</evidence>
<accession>A0A0B3ZDV8</accession>
<feature type="transmembrane region" description="Helical" evidence="7">
    <location>
        <begin position="141"/>
        <end position="162"/>
    </location>
</feature>
<dbReference type="InterPro" id="IPR052031">
    <property type="entry name" value="Membrane_Transporter-Flippase"/>
</dbReference>
<feature type="transmembrane region" description="Helical" evidence="7">
    <location>
        <begin position="361"/>
        <end position="382"/>
    </location>
</feature>
<evidence type="ECO:0000256" key="4">
    <source>
        <dbReference type="ARBA" id="ARBA00022692"/>
    </source>
</evidence>
<feature type="transmembrane region" description="Helical" evidence="7">
    <location>
        <begin position="56"/>
        <end position="77"/>
    </location>
</feature>
<comment type="subcellular location">
    <subcellularLocation>
        <location evidence="1">Cell inner membrane</location>
        <topology evidence="1">Multi-pass membrane protein</topology>
    </subcellularLocation>
</comment>
<feature type="transmembrane region" description="Helical" evidence="7">
    <location>
        <begin position="174"/>
        <end position="198"/>
    </location>
</feature>
<dbReference type="Proteomes" id="UP000031197">
    <property type="component" value="Unassembled WGS sequence"/>
</dbReference>
<feature type="transmembrane region" description="Helical" evidence="7">
    <location>
        <begin position="424"/>
        <end position="443"/>
    </location>
</feature>
<dbReference type="InterPro" id="IPR048279">
    <property type="entry name" value="MdtK-like"/>
</dbReference>
<name>A0A0B3ZDV8_9ALTE</name>
<organism evidence="8 9">
    <name type="scientific">Alteromonas marina</name>
    <dbReference type="NCBI Taxonomy" id="203795"/>
    <lineage>
        <taxon>Bacteria</taxon>
        <taxon>Pseudomonadati</taxon>
        <taxon>Pseudomonadota</taxon>
        <taxon>Gammaproteobacteria</taxon>
        <taxon>Alteromonadales</taxon>
        <taxon>Alteromonadaceae</taxon>
        <taxon>Alteromonas/Salinimonas group</taxon>
        <taxon>Alteromonas</taxon>
    </lineage>
</organism>
<dbReference type="GO" id="GO:0042910">
    <property type="term" value="F:xenobiotic transmembrane transporter activity"/>
    <property type="evidence" value="ECO:0007669"/>
    <property type="project" value="InterPro"/>
</dbReference>
<keyword evidence="4 7" id="KW-0812">Transmembrane</keyword>
<dbReference type="GO" id="GO:0015297">
    <property type="term" value="F:antiporter activity"/>
    <property type="evidence" value="ECO:0007669"/>
    <property type="project" value="InterPro"/>
</dbReference>
<dbReference type="PIRSF" id="PIRSF006603">
    <property type="entry name" value="DinF"/>
    <property type="match status" value="1"/>
</dbReference>
<feature type="transmembrane region" description="Helical" evidence="7">
    <location>
        <begin position="98"/>
        <end position="121"/>
    </location>
</feature>
<evidence type="ECO:0000313" key="8">
    <source>
        <dbReference type="EMBL" id="KHT56690.1"/>
    </source>
</evidence>
<dbReference type="PANTHER" id="PTHR43549:SF3">
    <property type="entry name" value="MULTIDRUG RESISTANCE PROTEIN YPNP-RELATED"/>
    <property type="match status" value="1"/>
</dbReference>
<evidence type="ECO:0000256" key="1">
    <source>
        <dbReference type="ARBA" id="ARBA00004429"/>
    </source>
</evidence>
<keyword evidence="9" id="KW-1185">Reference proteome</keyword>
<dbReference type="InterPro" id="IPR002528">
    <property type="entry name" value="MATE_fam"/>
</dbReference>
<keyword evidence="5 7" id="KW-1133">Transmembrane helix</keyword>
<feature type="transmembrane region" description="Helical" evidence="7">
    <location>
        <begin position="204"/>
        <end position="226"/>
    </location>
</feature>
<evidence type="ECO:0000256" key="6">
    <source>
        <dbReference type="ARBA" id="ARBA00023136"/>
    </source>
</evidence>
<proteinExistence type="predicted"/>
<keyword evidence="3" id="KW-1003">Cell membrane</keyword>
<dbReference type="RefSeq" id="WP_039216701.1">
    <property type="nucleotide sequence ID" value="NZ_JWLW01000004.1"/>
</dbReference>
<reference evidence="8 9" key="1">
    <citation type="submission" date="2014-12" db="EMBL/GenBank/DDBJ databases">
        <title>Genome sequencing of Alteromonas marina AD001.</title>
        <authorList>
            <person name="Adrian T.G.S."/>
            <person name="Chan K.G."/>
        </authorList>
    </citation>
    <scope>NUCLEOTIDE SEQUENCE [LARGE SCALE GENOMIC DNA]</scope>
    <source>
        <strain evidence="8 9">AD001</strain>
    </source>
</reference>
<dbReference type="EMBL" id="JWLW01000004">
    <property type="protein sequence ID" value="KHT56690.1"/>
    <property type="molecule type" value="Genomic_DNA"/>
</dbReference>
<dbReference type="PANTHER" id="PTHR43549">
    <property type="entry name" value="MULTIDRUG RESISTANCE PROTEIN YPNP-RELATED"/>
    <property type="match status" value="1"/>
</dbReference>
<feature type="transmembrane region" description="Helical" evidence="7">
    <location>
        <begin position="247"/>
        <end position="272"/>
    </location>
</feature>